<dbReference type="AlphaFoldDB" id="A0A5C0VNM1"/>
<reference evidence="1 2" key="1">
    <citation type="submission" date="2019-08" db="EMBL/GenBank/DDBJ databases">
        <title>Pedobacter sp. nov., isolated from Han river, South Korea.</title>
        <authorList>
            <person name="Lee D.-H."/>
            <person name="Kim Y.-S."/>
            <person name="Hwang E.-M."/>
            <person name="Le Tran T.C."/>
            <person name="Cha C.-J."/>
        </authorList>
    </citation>
    <scope>NUCLEOTIDE SEQUENCE [LARGE SCALE GENOMIC DNA]</scope>
    <source>
        <strain evidence="1 2">CJ43</strain>
    </source>
</reference>
<keyword evidence="2" id="KW-1185">Reference proteome</keyword>
<proteinExistence type="predicted"/>
<accession>A0A5C0VNM1</accession>
<sequence length="725" mass="83523">MKSTLVLLLILCNLYGFSNPKGKATGIADSIIRKVIERNKVDSYLTLEAEAYLKNSHVLNKGPKRFLGKKVTSLLKLESNKEQILSLYEASSKLYFSKTGEIKEDIKAYKTLGKYRTWEFKHAADLQLNFNKNYITLEVLTPKKFVSPIAKNAFKFYRYELEKTETDKNGIKTDIIKIIPKNKFSPTFNGYIHINTTTQQICKLSLTLGNNAGISFVNQIKIEQNLLQIDSTYYPTETKITYQGNLAGFYFSGTCVATYRYMHNTVFAKTFAPLEVQKIQAQDSSSNNYVVNKRTVPLSPLEQKASFKHDSLKNSQSERKYLDSLDRLTLKQRLYPLLFSRFKFQNSYRKYTLYMDAVAPSLFYNTVEGPGIKYGIEFFKYANNGSYWHIRPEIRYGFKNNELNSDLSFSWLYDLKNRAAVNLSLGSTYRDLNPNGTLSTLNNSLNTLLFEQNFLKLYRKEYVSISSGRELANGLYFSGGLELSKNISVSNNFEYSLRDIKTRNFTSNNPFDPITGGKLFPDHTTFRLSGSLIYNFHHHYITKEGIKIYQIPKNPRIIASYRKGIPNILGSETDYDFVELEIQQERLNLGLWGFSSFSFSTGKFLNNSINYYPDWKHFLGNNALVFNSGLKSFHFLDFYAYSTDKQFIEAHYEHNFNSKFIGRLPLLRKLKLQELAGAAYLGSPDRGSYYEFYIGLSRLTVRADYAISFGENGRLNQGFKLAYSF</sequence>
<dbReference type="KEGG" id="pej:FYC62_16680"/>
<dbReference type="Pfam" id="PF18939">
    <property type="entry name" value="DUF5686"/>
    <property type="match status" value="1"/>
</dbReference>
<gene>
    <name evidence="1" type="ORF">FYC62_16680</name>
</gene>
<name>A0A5C0VNM1_9SPHI</name>
<evidence type="ECO:0000313" key="1">
    <source>
        <dbReference type="EMBL" id="QEK53131.1"/>
    </source>
</evidence>
<dbReference type="InterPro" id="IPR043741">
    <property type="entry name" value="DUF5686"/>
</dbReference>
<dbReference type="EMBL" id="CP043329">
    <property type="protein sequence ID" value="QEK53131.1"/>
    <property type="molecule type" value="Genomic_DNA"/>
</dbReference>
<evidence type="ECO:0008006" key="3">
    <source>
        <dbReference type="Google" id="ProtNLM"/>
    </source>
</evidence>
<protein>
    <recommendedName>
        <fullName evidence="3">Carboxypeptidase-like regulatory domain-containing protein</fullName>
    </recommendedName>
</protein>
<evidence type="ECO:0000313" key="2">
    <source>
        <dbReference type="Proteomes" id="UP000323653"/>
    </source>
</evidence>
<dbReference type="Proteomes" id="UP000323653">
    <property type="component" value="Chromosome"/>
</dbReference>
<organism evidence="1 2">
    <name type="scientific">Pedobacter aquae</name>
    <dbReference type="NCBI Taxonomy" id="2605747"/>
    <lineage>
        <taxon>Bacteria</taxon>
        <taxon>Pseudomonadati</taxon>
        <taxon>Bacteroidota</taxon>
        <taxon>Sphingobacteriia</taxon>
        <taxon>Sphingobacteriales</taxon>
        <taxon>Sphingobacteriaceae</taxon>
        <taxon>Pedobacter</taxon>
    </lineage>
</organism>
<dbReference type="RefSeq" id="WP_149075764.1">
    <property type="nucleotide sequence ID" value="NZ_CP043329.1"/>
</dbReference>